<sequence length="304" mass="34386">MARGISLPVTRGTSVESRHLFSLSARNAMIDSANDIIINNKNNNNSGPFQNPMFRHESRLQQQQQRWFSSQRRRRKQQRLNSHISENVDDEEETFQGEDDHEWDSEGNNSNIITENPLFWGGPNPGLASIISQGRNSLEKSAADIEHRTRHISLSRPHKKGSFRAGTLEPRQLAEGQRVLDVASECLEDLVVSSELQLAGQAKGLVLAGEPIVFLECVVNRTIKQAKLYWTLPYGLLLDDRMNARLYRQLTTKVQQQLLEGGATKLLSREIHRKLSSYYPPRIQLHTATDEMVAKALKELAVGV</sequence>
<protein>
    <submittedName>
        <fullName evidence="2">Uncharacterized protein</fullName>
    </submittedName>
</protein>
<accession>A0A9K3LTC7</accession>
<organism evidence="2 3">
    <name type="scientific">Nitzschia inconspicua</name>
    <dbReference type="NCBI Taxonomy" id="303405"/>
    <lineage>
        <taxon>Eukaryota</taxon>
        <taxon>Sar</taxon>
        <taxon>Stramenopiles</taxon>
        <taxon>Ochrophyta</taxon>
        <taxon>Bacillariophyta</taxon>
        <taxon>Bacillariophyceae</taxon>
        <taxon>Bacillariophycidae</taxon>
        <taxon>Bacillariales</taxon>
        <taxon>Bacillariaceae</taxon>
        <taxon>Nitzschia</taxon>
    </lineage>
</organism>
<keyword evidence="3" id="KW-1185">Reference proteome</keyword>
<feature type="region of interest" description="Disordered" evidence="1">
    <location>
        <begin position="41"/>
        <end position="108"/>
    </location>
</feature>
<dbReference type="EMBL" id="JAGRRH010000007">
    <property type="protein sequence ID" value="KAG7367614.1"/>
    <property type="molecule type" value="Genomic_DNA"/>
</dbReference>
<proteinExistence type="predicted"/>
<reference evidence="2" key="2">
    <citation type="submission" date="2021-04" db="EMBL/GenBank/DDBJ databases">
        <authorList>
            <person name="Podell S."/>
        </authorList>
    </citation>
    <scope>NUCLEOTIDE SEQUENCE</scope>
    <source>
        <strain evidence="2">Hildebrandi</strain>
    </source>
</reference>
<dbReference type="Proteomes" id="UP000693970">
    <property type="component" value="Unassembled WGS sequence"/>
</dbReference>
<comment type="caution">
    <text evidence="2">The sequence shown here is derived from an EMBL/GenBank/DDBJ whole genome shotgun (WGS) entry which is preliminary data.</text>
</comment>
<evidence type="ECO:0000313" key="3">
    <source>
        <dbReference type="Proteomes" id="UP000693970"/>
    </source>
</evidence>
<name>A0A9K3LTC7_9STRA</name>
<reference evidence="2" key="1">
    <citation type="journal article" date="2021" name="Sci. Rep.">
        <title>Diploid genomic architecture of Nitzschia inconspicua, an elite biomass production diatom.</title>
        <authorList>
            <person name="Oliver A."/>
            <person name="Podell S."/>
            <person name="Pinowska A."/>
            <person name="Traller J.C."/>
            <person name="Smith S.R."/>
            <person name="McClure R."/>
            <person name="Beliaev A."/>
            <person name="Bohutskyi P."/>
            <person name="Hill E.A."/>
            <person name="Rabines A."/>
            <person name="Zheng H."/>
            <person name="Allen L.Z."/>
            <person name="Kuo A."/>
            <person name="Grigoriev I.V."/>
            <person name="Allen A.E."/>
            <person name="Hazlebeck D."/>
            <person name="Allen E.E."/>
        </authorList>
    </citation>
    <scope>NUCLEOTIDE SEQUENCE</scope>
    <source>
        <strain evidence="2">Hildebrandi</strain>
    </source>
</reference>
<feature type="compositionally biased region" description="Low complexity" evidence="1">
    <location>
        <begin position="60"/>
        <end position="70"/>
    </location>
</feature>
<dbReference type="OrthoDB" id="44181at2759"/>
<feature type="compositionally biased region" description="Acidic residues" evidence="1">
    <location>
        <begin position="87"/>
        <end position="105"/>
    </location>
</feature>
<gene>
    <name evidence="2" type="ORF">IV203_030285</name>
</gene>
<evidence type="ECO:0000313" key="2">
    <source>
        <dbReference type="EMBL" id="KAG7367614.1"/>
    </source>
</evidence>
<evidence type="ECO:0000256" key="1">
    <source>
        <dbReference type="SAM" id="MobiDB-lite"/>
    </source>
</evidence>
<dbReference type="AlphaFoldDB" id="A0A9K3LTC7"/>